<feature type="domain" description="PP1-binding" evidence="8">
    <location>
        <begin position="618"/>
        <end position="680"/>
    </location>
</feature>
<evidence type="ECO:0000313" key="10">
    <source>
        <dbReference type="Proteomes" id="UP001066276"/>
    </source>
</evidence>
<evidence type="ECO:0000256" key="7">
    <source>
        <dbReference type="SAM" id="MobiDB-lite"/>
    </source>
</evidence>
<feature type="region of interest" description="Disordered" evidence="7">
    <location>
        <begin position="1257"/>
        <end position="1300"/>
    </location>
</feature>
<keyword evidence="2" id="KW-1017">Isopeptide bond</keyword>
<dbReference type="GO" id="GO:0007088">
    <property type="term" value="P:regulation of mitotic nuclear division"/>
    <property type="evidence" value="ECO:0007669"/>
    <property type="project" value="TreeGrafter"/>
</dbReference>
<evidence type="ECO:0000256" key="4">
    <source>
        <dbReference type="ARBA" id="ARBA00022843"/>
    </source>
</evidence>
<dbReference type="EMBL" id="JANPWB010000015">
    <property type="protein sequence ID" value="KAJ1091283.1"/>
    <property type="molecule type" value="Genomic_DNA"/>
</dbReference>
<organism evidence="9 10">
    <name type="scientific">Pleurodeles waltl</name>
    <name type="common">Iberian ribbed newt</name>
    <dbReference type="NCBI Taxonomy" id="8319"/>
    <lineage>
        <taxon>Eukaryota</taxon>
        <taxon>Metazoa</taxon>
        <taxon>Chordata</taxon>
        <taxon>Craniata</taxon>
        <taxon>Vertebrata</taxon>
        <taxon>Euteleostomi</taxon>
        <taxon>Amphibia</taxon>
        <taxon>Batrachia</taxon>
        <taxon>Caudata</taxon>
        <taxon>Salamandroidea</taxon>
        <taxon>Salamandridae</taxon>
        <taxon>Pleurodelinae</taxon>
        <taxon>Pleurodeles</taxon>
    </lineage>
</organism>
<feature type="region of interest" description="Disordered" evidence="7">
    <location>
        <begin position="1086"/>
        <end position="1110"/>
    </location>
</feature>
<keyword evidence="6" id="KW-0131">Cell cycle</keyword>
<comment type="subcellular location">
    <subcellularLocation>
        <location evidence="1">Nucleus</location>
    </subcellularLocation>
</comment>
<gene>
    <name evidence="9" type="ORF">NDU88_004410</name>
</gene>
<feature type="compositionally biased region" description="Acidic residues" evidence="7">
    <location>
        <begin position="927"/>
        <end position="946"/>
    </location>
</feature>
<keyword evidence="4" id="KW-0832">Ubl conjugation</keyword>
<evidence type="ECO:0000256" key="5">
    <source>
        <dbReference type="ARBA" id="ARBA00023242"/>
    </source>
</evidence>
<feature type="compositionally biased region" description="Basic and acidic residues" evidence="7">
    <location>
        <begin position="786"/>
        <end position="795"/>
    </location>
</feature>
<evidence type="ECO:0000256" key="1">
    <source>
        <dbReference type="ARBA" id="ARBA00004123"/>
    </source>
</evidence>
<comment type="caution">
    <text evidence="9">The sequence shown here is derived from an EMBL/GenBank/DDBJ whole genome shotgun (WGS) entry which is preliminary data.</text>
</comment>
<evidence type="ECO:0000313" key="9">
    <source>
        <dbReference type="EMBL" id="KAJ1091283.1"/>
    </source>
</evidence>
<feature type="region of interest" description="Disordered" evidence="7">
    <location>
        <begin position="889"/>
        <end position="994"/>
    </location>
</feature>
<evidence type="ECO:0000256" key="3">
    <source>
        <dbReference type="ARBA" id="ARBA00022553"/>
    </source>
</evidence>
<feature type="compositionally biased region" description="Basic residues" evidence="7">
    <location>
        <begin position="908"/>
        <end position="923"/>
    </location>
</feature>
<dbReference type="InterPro" id="IPR029334">
    <property type="entry name" value="PP1-bd"/>
</dbReference>
<dbReference type="GO" id="GO:0005634">
    <property type="term" value="C:nucleus"/>
    <property type="evidence" value="ECO:0007669"/>
    <property type="project" value="UniProtKB-SubCell"/>
</dbReference>
<feature type="compositionally biased region" description="Basic and acidic residues" evidence="7">
    <location>
        <begin position="162"/>
        <end position="179"/>
    </location>
</feature>
<dbReference type="GO" id="GO:0005694">
    <property type="term" value="C:chromosome"/>
    <property type="evidence" value="ECO:0007669"/>
    <property type="project" value="TreeGrafter"/>
</dbReference>
<sequence length="1366" mass="151017">MVTVTDSQLLPRSTCDKEDRLKCESSAMEDLLEDEFPDMDEIHSKTLFTKPLQARPKKRVLKQWTVFDVESPHQNIINSKLLKRSKSLSSSQTMKDTMFQAAQKPTSAIFNISGQALKSLKEMKENIEDECIASKEACGMQCDVSLKSCRRNIPGLDPYRNTAHESDNNNKKEKYEKVMDQPTQKTSKIPVSINSSHCLINDYTKDIENHFTQDQSCFPDLSNLSPNMCFIDSKTPPTKHNRSFSLANTSFLDLETPSTAADKSTPDKDMEITVTSDSNSLKTPMNFSTVTVSELGISPETFTFKSSEKMKSSLSKYRRRSTIGLRGSPETNCLIRYIARQKLEHPEEPNEMVSPFRTGRHSSLKEKISAFRDSFLSLEEREQNCASTDFLEDGVHHAQNASTKSPFLKPLTVPELHKDPPSKQKNTSIIDQPNTCAVNKTVVNGQLLKSIPRQVSGVPCSRTTNTDLFAGSPVLVPSNVKFSTANLTAKTKGEGNASPAFWKQAFSMGTKPTFTKVLTPEKFDRSYQRSLPFQHGVSPAGVQASPSPFLRPALKKTPTPAKHGKEPHKARVLFSMAEERSSSSDYMDVSVAKSPKLANSRTVILDERGTPDEPKEQKRKRVTFGRALSPEIFDKTLPANTPLRKGRTPDRYSSLSNIKIPVEALPLIQLEPIEQPNFDNAEECDESSQDSFPVSTGDGHFKASEAIAEPDPPSSQVSDTVDCEVISTSNLPEPPLESEPLMQIGESPPEESQDNAVADCNSEEDTHKESTSSEGGRITRSAIKRKYAEHVEKPCLSDSVPPETTNKEDKLVARKNLPQSAKKKPSGKKRTTKVRFGRRKGRGKKSQKVVYGARETVSKKPILSPIFEVPEVLSNTPSVSPAWNLALAAPDSSESSDGSRHPLTDRKVARRKRSARGTGRHHRDSSEDSTCDESESDQVSDSEATSETEGSMNVQGFGTPETSQIPSGDQTVEENGSIPVVPQKRFKDAPGRPSEVVDVSSVSVTLPEVKENDISMGVNMQAEHTSATDEPNSTTESTNAHHVVKELPRNIPIYSAIPCELNINKSQRRQSRRLSLQVLGPRVQAKETTQSLPVSKMKKSRRASCDASTKPDDAFLQTPIVEKNSTVTTILIEATDIGSRGSGYKLDYMFPINAADTTEGKTQKPSKNSRRKTVFSFRSDNVCEGVPAAVDVLVDPPLEDNSVPSCVDVPEDDGRDSSFNIEETFQNVATSDRAVRRSMRLRRSSGVVGLNWINESASETESRTNRKLRRSRVNTPALRENNSPTPKPTPTFSSPGKENCEHPSLLCFSGKPARRRTLCTSTIQKHSNVEVRRTRKGRRSFTADAVCSVNVDHTEHPGENKSKSDI</sequence>
<accession>A0AAV7LJQ2</accession>
<dbReference type="Pfam" id="PF15276">
    <property type="entry name" value="PP1_bind"/>
    <property type="match status" value="1"/>
</dbReference>
<dbReference type="PANTHER" id="PTHR21603">
    <property type="entry name" value="ANTIGEN KI-67-LIKE PROTEIN"/>
    <property type="match status" value="1"/>
</dbReference>
<dbReference type="GO" id="GO:0051983">
    <property type="term" value="P:regulation of chromosome segregation"/>
    <property type="evidence" value="ECO:0007669"/>
    <property type="project" value="TreeGrafter"/>
</dbReference>
<evidence type="ECO:0000259" key="8">
    <source>
        <dbReference type="Pfam" id="PF15276"/>
    </source>
</evidence>
<feature type="compositionally biased region" description="Basic and acidic residues" evidence="7">
    <location>
        <begin position="897"/>
        <end position="907"/>
    </location>
</feature>
<dbReference type="Proteomes" id="UP001066276">
    <property type="component" value="Chromosome 11"/>
</dbReference>
<proteinExistence type="predicted"/>
<keyword evidence="10" id="KW-1185">Reference proteome</keyword>
<feature type="region of interest" description="Disordered" evidence="7">
    <location>
        <begin position="679"/>
        <end position="852"/>
    </location>
</feature>
<feature type="region of interest" description="Disordered" evidence="7">
    <location>
        <begin position="160"/>
        <end position="187"/>
    </location>
</feature>
<evidence type="ECO:0000256" key="6">
    <source>
        <dbReference type="ARBA" id="ARBA00023306"/>
    </source>
</evidence>
<feature type="compositionally biased region" description="Basic residues" evidence="7">
    <location>
        <begin position="821"/>
        <end position="847"/>
    </location>
</feature>
<evidence type="ECO:0000256" key="2">
    <source>
        <dbReference type="ARBA" id="ARBA00022499"/>
    </source>
</evidence>
<reference evidence="9" key="1">
    <citation type="journal article" date="2022" name="bioRxiv">
        <title>Sequencing and chromosome-scale assembly of the giantPleurodeles waltlgenome.</title>
        <authorList>
            <person name="Brown T."/>
            <person name="Elewa A."/>
            <person name="Iarovenko S."/>
            <person name="Subramanian E."/>
            <person name="Araus A.J."/>
            <person name="Petzold A."/>
            <person name="Susuki M."/>
            <person name="Suzuki K.-i.T."/>
            <person name="Hayashi T."/>
            <person name="Toyoda A."/>
            <person name="Oliveira C."/>
            <person name="Osipova E."/>
            <person name="Leigh N.D."/>
            <person name="Simon A."/>
            <person name="Yun M.H."/>
        </authorList>
    </citation>
    <scope>NUCLEOTIDE SEQUENCE</scope>
    <source>
        <strain evidence="9">20211129_DDA</strain>
        <tissue evidence="9">Liver</tissue>
    </source>
</reference>
<dbReference type="PANTHER" id="PTHR21603:SF16">
    <property type="entry name" value="CELL DIVISION CYCLE-ASSOCIATED PROTEIN 2"/>
    <property type="match status" value="1"/>
</dbReference>
<feature type="compositionally biased region" description="Polar residues" evidence="7">
    <location>
        <begin position="947"/>
        <end position="974"/>
    </location>
</feature>
<keyword evidence="5" id="KW-0539">Nucleus</keyword>
<protein>
    <recommendedName>
        <fullName evidence="8">PP1-binding domain-containing protein</fullName>
    </recommendedName>
</protein>
<feature type="region of interest" description="Disordered" evidence="7">
    <location>
        <begin position="411"/>
        <end position="431"/>
    </location>
</feature>
<name>A0AAV7LJQ2_PLEWA</name>
<keyword evidence="3" id="KW-0597">Phosphoprotein</keyword>